<evidence type="ECO:0000313" key="7">
    <source>
        <dbReference type="EMBL" id="MDY3557647.1"/>
    </source>
</evidence>
<comment type="caution">
    <text evidence="7">The sequence shown here is derived from an EMBL/GenBank/DDBJ whole genome shotgun (WGS) entry which is preliminary data.</text>
</comment>
<keyword evidence="4 6" id="KW-0472">Membrane</keyword>
<evidence type="ECO:0008006" key="9">
    <source>
        <dbReference type="Google" id="ProtNLM"/>
    </source>
</evidence>
<reference evidence="8" key="1">
    <citation type="journal article" date="2023" name="Mar. Drugs">
        <title>Gemmata algarum, a Novel Planctomycete Isolated from an Algal Mat, Displays Antimicrobial Activity.</title>
        <authorList>
            <person name="Kumar G."/>
            <person name="Kallscheuer N."/>
            <person name="Kashif M."/>
            <person name="Ahamad S."/>
            <person name="Jagadeeshwari U."/>
            <person name="Pannikurungottu S."/>
            <person name="Haufschild T."/>
            <person name="Kabuu M."/>
            <person name="Sasikala C."/>
            <person name="Jogler C."/>
            <person name="Ramana C."/>
        </authorList>
    </citation>
    <scope>NUCLEOTIDE SEQUENCE [LARGE SCALE GENOMIC DNA]</scope>
    <source>
        <strain evidence="8">JC673</strain>
    </source>
</reference>
<gene>
    <name evidence="7" type="ORF">R5W23_000175</name>
</gene>
<evidence type="ECO:0000256" key="3">
    <source>
        <dbReference type="ARBA" id="ARBA00022989"/>
    </source>
</evidence>
<accession>A0ABU5EQL6</accession>
<evidence type="ECO:0000313" key="8">
    <source>
        <dbReference type="Proteomes" id="UP001272242"/>
    </source>
</evidence>
<keyword evidence="3 6" id="KW-1133">Transmembrane helix</keyword>
<dbReference type="InterPro" id="IPR041916">
    <property type="entry name" value="Anti_sigma_zinc_sf"/>
</dbReference>
<proteinExistence type="predicted"/>
<dbReference type="PANTHER" id="PTHR37461:SF1">
    <property type="entry name" value="ANTI-SIGMA-K FACTOR RSKA"/>
    <property type="match status" value="1"/>
</dbReference>
<evidence type="ECO:0000256" key="4">
    <source>
        <dbReference type="ARBA" id="ARBA00023136"/>
    </source>
</evidence>
<keyword evidence="2 6" id="KW-0812">Transmembrane</keyword>
<evidence type="ECO:0000256" key="1">
    <source>
        <dbReference type="ARBA" id="ARBA00004167"/>
    </source>
</evidence>
<feature type="compositionally biased region" description="Basic and acidic residues" evidence="5">
    <location>
        <begin position="164"/>
        <end position="175"/>
    </location>
</feature>
<dbReference type="EMBL" id="JAXBLV010000001">
    <property type="protein sequence ID" value="MDY3557647.1"/>
    <property type="molecule type" value="Genomic_DNA"/>
</dbReference>
<name>A0ABU5EQL6_9BACT</name>
<dbReference type="Gene3D" id="1.10.10.1320">
    <property type="entry name" value="Anti-sigma factor, zinc-finger domain"/>
    <property type="match status" value="1"/>
</dbReference>
<evidence type="ECO:0000256" key="5">
    <source>
        <dbReference type="SAM" id="MobiDB-lite"/>
    </source>
</evidence>
<dbReference type="RefSeq" id="WP_320684693.1">
    <property type="nucleotide sequence ID" value="NZ_JAXBLV010000001.1"/>
</dbReference>
<protein>
    <recommendedName>
        <fullName evidence="9">Zinc-finger domain-containing protein</fullName>
    </recommendedName>
</protein>
<feature type="transmembrane region" description="Helical" evidence="6">
    <location>
        <begin position="133"/>
        <end position="151"/>
    </location>
</feature>
<sequence>MSADRTEPDDGPPPDPFEADLVAYLDGELDPAAARRVEDRLAEDPAARARAAELKKSFDLLDYLPTAGPSPNFTTRTLEKLPAVRPPASSGTRPRPVEPSPVGTRSGASPFVSTSMPIPLDDADRPHRGARRWVPGAALLAAVVLGVLGYLTTGAARSLLSPPPRDKEAEEAKSDADSRVIALLPLYAVADDLAFVQELAKPELFGDDPAVDYDPVLKTPALELPESQSGRPHGPLAKAFRGLPPARQAELSKLDRDLHAREPKERDRLLRTLEVYAMWLDRLPEPERRGVLGAATPTLRLGIVRDLREQQWVDSLPAPTRKKVDSLTNPKEKAELLAQLRDEEEERRERWQFLRGHAEAVAANRSPWPFDTKTGRDEVTEFARTAFKWDDPKRSRLTPDETAEYRRALALATNEQTWVLYGWTVYELSKAHPYLPEPADPKSMLTEMSDLPDSVSRLLKKNAAFRLRSAIGKWPEFPIELHRELSGPKGASAPTLGPARVADFKEPVRHFAERELFRRLTAEEKAALHKLEGKWPEYPREFVRYATKYDLSVPGVMLPGSPRKWEATYNTRLGTRGAN</sequence>
<feature type="region of interest" description="Disordered" evidence="5">
    <location>
        <begin position="156"/>
        <end position="175"/>
    </location>
</feature>
<evidence type="ECO:0000256" key="6">
    <source>
        <dbReference type="SAM" id="Phobius"/>
    </source>
</evidence>
<dbReference type="PANTHER" id="PTHR37461">
    <property type="entry name" value="ANTI-SIGMA-K FACTOR RSKA"/>
    <property type="match status" value="1"/>
</dbReference>
<keyword evidence="8" id="KW-1185">Reference proteome</keyword>
<organism evidence="7 8">
    <name type="scientific">Gemmata algarum</name>
    <dbReference type="NCBI Taxonomy" id="2975278"/>
    <lineage>
        <taxon>Bacteria</taxon>
        <taxon>Pseudomonadati</taxon>
        <taxon>Planctomycetota</taxon>
        <taxon>Planctomycetia</taxon>
        <taxon>Gemmatales</taxon>
        <taxon>Gemmataceae</taxon>
        <taxon>Gemmata</taxon>
    </lineage>
</organism>
<comment type="subcellular location">
    <subcellularLocation>
        <location evidence="1">Membrane</location>
        <topology evidence="1">Single-pass membrane protein</topology>
    </subcellularLocation>
</comment>
<feature type="region of interest" description="Disordered" evidence="5">
    <location>
        <begin position="69"/>
        <end position="126"/>
    </location>
</feature>
<dbReference type="InterPro" id="IPR051474">
    <property type="entry name" value="Anti-sigma-K/W_factor"/>
</dbReference>
<evidence type="ECO:0000256" key="2">
    <source>
        <dbReference type="ARBA" id="ARBA00022692"/>
    </source>
</evidence>
<dbReference type="Proteomes" id="UP001272242">
    <property type="component" value="Unassembled WGS sequence"/>
</dbReference>